<dbReference type="GO" id="GO:0032993">
    <property type="term" value="C:protein-DNA complex"/>
    <property type="evidence" value="ECO:0007669"/>
    <property type="project" value="TreeGrafter"/>
</dbReference>
<dbReference type="SUPFAM" id="SSF53850">
    <property type="entry name" value="Periplasmic binding protein-like II"/>
    <property type="match status" value="1"/>
</dbReference>
<proteinExistence type="inferred from homology"/>
<dbReference type="GO" id="GO:0003700">
    <property type="term" value="F:DNA-binding transcription factor activity"/>
    <property type="evidence" value="ECO:0007669"/>
    <property type="project" value="InterPro"/>
</dbReference>
<dbReference type="Proteomes" id="UP000315677">
    <property type="component" value="Unassembled WGS sequence"/>
</dbReference>
<dbReference type="FunFam" id="1.10.10.10:FF:000001">
    <property type="entry name" value="LysR family transcriptional regulator"/>
    <property type="match status" value="1"/>
</dbReference>
<evidence type="ECO:0000313" key="6">
    <source>
        <dbReference type="EMBL" id="TQM14181.1"/>
    </source>
</evidence>
<dbReference type="PROSITE" id="PS50931">
    <property type="entry name" value="HTH_LYSR"/>
    <property type="match status" value="1"/>
</dbReference>
<dbReference type="GO" id="GO:0003677">
    <property type="term" value="F:DNA binding"/>
    <property type="evidence" value="ECO:0007669"/>
    <property type="project" value="UniProtKB-KW"/>
</dbReference>
<dbReference type="Gene3D" id="1.10.10.10">
    <property type="entry name" value="Winged helix-like DNA-binding domain superfamily/Winged helix DNA-binding domain"/>
    <property type="match status" value="1"/>
</dbReference>
<gene>
    <name evidence="6" type="ORF">FB558_0939</name>
</gene>
<dbReference type="EMBL" id="VFPA01000001">
    <property type="protein sequence ID" value="TQM14181.1"/>
    <property type="molecule type" value="Genomic_DNA"/>
</dbReference>
<dbReference type="InterPro" id="IPR036388">
    <property type="entry name" value="WH-like_DNA-bd_sf"/>
</dbReference>
<dbReference type="OrthoDB" id="3181812at2"/>
<keyword evidence="7" id="KW-1185">Reference proteome</keyword>
<organism evidence="6 7">
    <name type="scientific">Pseudonocardia kunmingensis</name>
    <dbReference type="NCBI Taxonomy" id="630975"/>
    <lineage>
        <taxon>Bacteria</taxon>
        <taxon>Bacillati</taxon>
        <taxon>Actinomycetota</taxon>
        <taxon>Actinomycetes</taxon>
        <taxon>Pseudonocardiales</taxon>
        <taxon>Pseudonocardiaceae</taxon>
        <taxon>Pseudonocardia</taxon>
    </lineage>
</organism>
<reference evidence="6 7" key="1">
    <citation type="submission" date="2019-06" db="EMBL/GenBank/DDBJ databases">
        <title>Sequencing the genomes of 1000 actinobacteria strains.</title>
        <authorList>
            <person name="Klenk H.-P."/>
        </authorList>
    </citation>
    <scope>NUCLEOTIDE SEQUENCE [LARGE SCALE GENOMIC DNA]</scope>
    <source>
        <strain evidence="6 7">DSM 45301</strain>
    </source>
</reference>
<accession>A0A543DXX5</accession>
<dbReference type="PANTHER" id="PTHR30346:SF30">
    <property type="entry name" value="SMALL NEUTRAL PROTEASE REGULATORY PROTEIN"/>
    <property type="match status" value="1"/>
</dbReference>
<evidence type="ECO:0000256" key="2">
    <source>
        <dbReference type="ARBA" id="ARBA00023015"/>
    </source>
</evidence>
<evidence type="ECO:0000313" key="7">
    <source>
        <dbReference type="Proteomes" id="UP000315677"/>
    </source>
</evidence>
<evidence type="ECO:0000259" key="5">
    <source>
        <dbReference type="PROSITE" id="PS50931"/>
    </source>
</evidence>
<protein>
    <submittedName>
        <fullName evidence="6">DNA-binding transcriptional LysR family regulator</fullName>
    </submittedName>
</protein>
<keyword evidence="2" id="KW-0805">Transcription regulation</keyword>
<dbReference type="Gene3D" id="3.40.190.290">
    <property type="match status" value="1"/>
</dbReference>
<evidence type="ECO:0000256" key="1">
    <source>
        <dbReference type="ARBA" id="ARBA00009437"/>
    </source>
</evidence>
<keyword evidence="4" id="KW-0804">Transcription</keyword>
<dbReference type="CDD" id="cd08436">
    <property type="entry name" value="PBP2_LTTR_like_3"/>
    <property type="match status" value="1"/>
</dbReference>
<dbReference type="PANTHER" id="PTHR30346">
    <property type="entry name" value="TRANSCRIPTIONAL DUAL REGULATOR HCAR-RELATED"/>
    <property type="match status" value="1"/>
</dbReference>
<dbReference type="SUPFAM" id="SSF46785">
    <property type="entry name" value="Winged helix' DNA-binding domain"/>
    <property type="match status" value="1"/>
</dbReference>
<evidence type="ECO:0000256" key="3">
    <source>
        <dbReference type="ARBA" id="ARBA00023125"/>
    </source>
</evidence>
<feature type="domain" description="HTH lysR-type" evidence="5">
    <location>
        <begin position="14"/>
        <end position="71"/>
    </location>
</feature>
<dbReference type="AlphaFoldDB" id="A0A543DXX5"/>
<keyword evidence="3 6" id="KW-0238">DNA-binding</keyword>
<dbReference type="InterPro" id="IPR005119">
    <property type="entry name" value="LysR_subst-bd"/>
</dbReference>
<dbReference type="Pfam" id="PF03466">
    <property type="entry name" value="LysR_substrate"/>
    <property type="match status" value="1"/>
</dbReference>
<dbReference type="InterPro" id="IPR036390">
    <property type="entry name" value="WH_DNA-bd_sf"/>
</dbReference>
<sequence length="315" mass="33455">MLVIPSISMHDGWMELQQLRYVVAVAETSNFTRAAERCLVVQSALSHQIARLERELGARLFERTSRRVRLTPAGTAFLPAARQCLDAAERAAAEAAAAVGEVRGRLAVGLISTVAAVDIPAALRAFRERYPHVRVGLRVRASEELVEQVEQGAVDVAFLGLPTSVRPRGVHAHELARDRLVAVVAPDHPLAGEQVVDLRRLAGEVFVDLPARTAGRAESDDAFSAAGLTRDVAFEVTTAFLIARLVEQGLGIAMLPSAYVPQLTGVTTIEVVDAPTRVEHVVWSRDGATPAAAAFLAVLGVDDPGGGSAGATSRT</sequence>
<dbReference type="Pfam" id="PF00126">
    <property type="entry name" value="HTH_1"/>
    <property type="match status" value="1"/>
</dbReference>
<dbReference type="PRINTS" id="PR00039">
    <property type="entry name" value="HTHLYSR"/>
</dbReference>
<comment type="caution">
    <text evidence="6">The sequence shown here is derived from an EMBL/GenBank/DDBJ whole genome shotgun (WGS) entry which is preliminary data.</text>
</comment>
<evidence type="ECO:0000256" key="4">
    <source>
        <dbReference type="ARBA" id="ARBA00023163"/>
    </source>
</evidence>
<comment type="similarity">
    <text evidence="1">Belongs to the LysR transcriptional regulatory family.</text>
</comment>
<name>A0A543DXX5_9PSEU</name>
<dbReference type="InterPro" id="IPR000847">
    <property type="entry name" value="LysR_HTH_N"/>
</dbReference>